<evidence type="ECO:0000313" key="2">
    <source>
        <dbReference type="Proteomes" id="UP000232003"/>
    </source>
</evidence>
<proteinExistence type="predicted"/>
<name>A0A2K8SXH6_9NOSO</name>
<accession>A0A2K8SXH6</accession>
<keyword evidence="2" id="KW-1185">Reference proteome</keyword>
<dbReference type="KEGG" id="nfl:COO91_06141"/>
<organism evidence="1 2">
    <name type="scientific">Nostoc flagelliforme CCNUN1</name>
    <dbReference type="NCBI Taxonomy" id="2038116"/>
    <lineage>
        <taxon>Bacteria</taxon>
        <taxon>Bacillati</taxon>
        <taxon>Cyanobacteriota</taxon>
        <taxon>Cyanophyceae</taxon>
        <taxon>Nostocales</taxon>
        <taxon>Nostocaceae</taxon>
        <taxon>Nostoc</taxon>
    </lineage>
</organism>
<dbReference type="AlphaFoldDB" id="A0A2K8SXH6"/>
<protein>
    <submittedName>
        <fullName evidence="1">Uncharacterized protein</fullName>
    </submittedName>
</protein>
<dbReference type="EMBL" id="CP024785">
    <property type="protein sequence ID" value="AUB40137.1"/>
    <property type="molecule type" value="Genomic_DNA"/>
</dbReference>
<evidence type="ECO:0000313" key="1">
    <source>
        <dbReference type="EMBL" id="AUB40137.1"/>
    </source>
</evidence>
<gene>
    <name evidence="1" type="ORF">COO91_06141</name>
</gene>
<dbReference type="Proteomes" id="UP000232003">
    <property type="component" value="Chromosome"/>
</dbReference>
<sequence>MLVVVNIGAIAILLKCDRTKILCKLRNIAKLPALYPSTSFKRISYKNSSFDS</sequence>
<reference evidence="1 2" key="1">
    <citation type="submission" date="2017-11" db="EMBL/GenBank/DDBJ databases">
        <title>Complete genome of a free-living desiccation-tolerant cyanobacterium and its photosynthetic adaptation to extreme terrestrial habitat.</title>
        <authorList>
            <person name="Shang J."/>
        </authorList>
    </citation>
    <scope>NUCLEOTIDE SEQUENCE [LARGE SCALE GENOMIC DNA]</scope>
    <source>
        <strain evidence="1 2">CCNUN1</strain>
    </source>
</reference>